<protein>
    <submittedName>
        <fullName evidence="1">Uncharacterized protein</fullName>
    </submittedName>
</protein>
<evidence type="ECO:0000313" key="2">
    <source>
        <dbReference type="Proteomes" id="UP000499080"/>
    </source>
</evidence>
<name>A0A4Y2BE46_ARAVE</name>
<keyword evidence="2" id="KW-1185">Reference proteome</keyword>
<comment type="caution">
    <text evidence="1">The sequence shown here is derived from an EMBL/GenBank/DDBJ whole genome shotgun (WGS) entry which is preliminary data.</text>
</comment>
<accession>A0A4Y2BE46</accession>
<organism evidence="1 2">
    <name type="scientific">Araneus ventricosus</name>
    <name type="common">Orbweaver spider</name>
    <name type="synonym">Epeira ventricosa</name>
    <dbReference type="NCBI Taxonomy" id="182803"/>
    <lineage>
        <taxon>Eukaryota</taxon>
        <taxon>Metazoa</taxon>
        <taxon>Ecdysozoa</taxon>
        <taxon>Arthropoda</taxon>
        <taxon>Chelicerata</taxon>
        <taxon>Arachnida</taxon>
        <taxon>Araneae</taxon>
        <taxon>Araneomorphae</taxon>
        <taxon>Entelegynae</taxon>
        <taxon>Araneoidea</taxon>
        <taxon>Araneidae</taxon>
        <taxon>Araneus</taxon>
    </lineage>
</organism>
<proteinExistence type="predicted"/>
<dbReference type="AlphaFoldDB" id="A0A4Y2BE46"/>
<reference evidence="1 2" key="1">
    <citation type="journal article" date="2019" name="Sci. Rep.">
        <title>Orb-weaving spider Araneus ventricosus genome elucidates the spidroin gene catalogue.</title>
        <authorList>
            <person name="Kono N."/>
            <person name="Nakamura H."/>
            <person name="Ohtoshi R."/>
            <person name="Moran D.A.P."/>
            <person name="Shinohara A."/>
            <person name="Yoshida Y."/>
            <person name="Fujiwara M."/>
            <person name="Mori M."/>
            <person name="Tomita M."/>
            <person name="Arakawa K."/>
        </authorList>
    </citation>
    <scope>NUCLEOTIDE SEQUENCE [LARGE SCALE GENOMIC DNA]</scope>
</reference>
<evidence type="ECO:0000313" key="1">
    <source>
        <dbReference type="EMBL" id="GBL90027.1"/>
    </source>
</evidence>
<dbReference type="Proteomes" id="UP000499080">
    <property type="component" value="Unassembled WGS sequence"/>
</dbReference>
<gene>
    <name evidence="1" type="ORF">AVEN_178420_1</name>
</gene>
<sequence length="99" mass="11303">MQPNCKKQNNCPRKTIPFLAILVVKTQLSGEIGKTCTGGIGFSSPRDVFFFLGRKKSRGLWKRQNKKECQDILPQQCNIVSEERDYFTSLDHPAVRQDS</sequence>
<dbReference type="EMBL" id="BGPR01000068">
    <property type="protein sequence ID" value="GBL90027.1"/>
    <property type="molecule type" value="Genomic_DNA"/>
</dbReference>